<feature type="compositionally biased region" description="Basic and acidic residues" evidence="1">
    <location>
        <begin position="245"/>
        <end position="257"/>
    </location>
</feature>
<evidence type="ECO:0000313" key="3">
    <source>
        <dbReference type="Proteomes" id="UP000485058"/>
    </source>
</evidence>
<organism evidence="2 3">
    <name type="scientific">Haematococcus lacustris</name>
    <name type="common">Green alga</name>
    <name type="synonym">Haematococcus pluvialis</name>
    <dbReference type="NCBI Taxonomy" id="44745"/>
    <lineage>
        <taxon>Eukaryota</taxon>
        <taxon>Viridiplantae</taxon>
        <taxon>Chlorophyta</taxon>
        <taxon>core chlorophytes</taxon>
        <taxon>Chlorophyceae</taxon>
        <taxon>CS clade</taxon>
        <taxon>Chlamydomonadales</taxon>
        <taxon>Haematococcaceae</taxon>
        <taxon>Haematococcus</taxon>
    </lineage>
</organism>
<feature type="compositionally biased region" description="Pro residues" evidence="1">
    <location>
        <begin position="75"/>
        <end position="84"/>
    </location>
</feature>
<dbReference type="Proteomes" id="UP000485058">
    <property type="component" value="Unassembled WGS sequence"/>
</dbReference>
<reference evidence="2 3" key="1">
    <citation type="submission" date="2020-02" db="EMBL/GenBank/DDBJ databases">
        <title>Draft genome sequence of Haematococcus lacustris strain NIES-144.</title>
        <authorList>
            <person name="Morimoto D."/>
            <person name="Nakagawa S."/>
            <person name="Yoshida T."/>
            <person name="Sawayama S."/>
        </authorList>
    </citation>
    <scope>NUCLEOTIDE SEQUENCE [LARGE SCALE GENOMIC DNA]</scope>
    <source>
        <strain evidence="2 3">NIES-144</strain>
    </source>
</reference>
<gene>
    <name evidence="2" type="ORF">HaLaN_02262</name>
</gene>
<sequence length="293" mass="30421">MKLANTTDERLTGLLDLSCPTAFAHSPHALHCYRCAFYALHQAKTGHVDYGVCSRRLKRLKLCEEGVNPLWRNTPSPPPSPPSAHPRKSHSHAEQDDLHQPASASITNPDEGKAAAGSQPDASKGTASPSNSKVRVAVAVGVSASLPEASAEEALQSAHLSSGQVLCSTTHLPHSCLAPPNLTLTSLPAPATKDAGNTSSAAAAPGKAVKQVTFALEPPTAAEAAADAPAQPAAGAEASQAGGEVVRERAVGRDKDGPSWWSGVVGRWWLVRSGEEGEGEEECDKSGEVAPKY</sequence>
<proteinExistence type="predicted"/>
<comment type="caution">
    <text evidence="2">The sequence shown here is derived from an EMBL/GenBank/DDBJ whole genome shotgun (WGS) entry which is preliminary data.</text>
</comment>
<feature type="region of interest" description="Disordered" evidence="1">
    <location>
        <begin position="274"/>
        <end position="293"/>
    </location>
</feature>
<keyword evidence="3" id="KW-1185">Reference proteome</keyword>
<feature type="region of interest" description="Disordered" evidence="1">
    <location>
        <begin position="68"/>
        <end position="133"/>
    </location>
</feature>
<feature type="compositionally biased region" description="Low complexity" evidence="1">
    <location>
        <begin position="221"/>
        <end position="244"/>
    </location>
</feature>
<accession>A0A699YWN1</accession>
<name>A0A699YWN1_HAELA</name>
<dbReference type="EMBL" id="BLLF01000095">
    <property type="protein sequence ID" value="GFH07462.1"/>
    <property type="molecule type" value="Genomic_DNA"/>
</dbReference>
<feature type="region of interest" description="Disordered" evidence="1">
    <location>
        <begin position="221"/>
        <end position="261"/>
    </location>
</feature>
<evidence type="ECO:0000256" key="1">
    <source>
        <dbReference type="SAM" id="MobiDB-lite"/>
    </source>
</evidence>
<evidence type="ECO:0000313" key="2">
    <source>
        <dbReference type="EMBL" id="GFH07462.1"/>
    </source>
</evidence>
<dbReference type="AlphaFoldDB" id="A0A699YWN1"/>
<protein>
    <submittedName>
        <fullName evidence="2">Uncharacterized protein</fullName>
    </submittedName>
</protein>